<name>A0A1S8ARA3_9EURY</name>
<comment type="caution">
    <text evidence="3">The sequence shown here is derived from an EMBL/GenBank/DDBJ whole genome shotgun (WGS) entry which is preliminary data.</text>
</comment>
<feature type="transmembrane region" description="Helical" evidence="2">
    <location>
        <begin position="70"/>
        <end position="93"/>
    </location>
</feature>
<keyword evidence="2" id="KW-0472">Membrane</keyword>
<feature type="transmembrane region" description="Helical" evidence="2">
    <location>
        <begin position="408"/>
        <end position="429"/>
    </location>
</feature>
<dbReference type="RefSeq" id="WP_076148809.1">
    <property type="nucleotide sequence ID" value="NZ_LWLN01000003.1"/>
</dbReference>
<organism evidence="3 4">
    <name type="scientific">Natrinema saccharevitans</name>
    <dbReference type="NCBI Taxonomy" id="301967"/>
    <lineage>
        <taxon>Archaea</taxon>
        <taxon>Methanobacteriati</taxon>
        <taxon>Methanobacteriota</taxon>
        <taxon>Stenosarchaea group</taxon>
        <taxon>Halobacteria</taxon>
        <taxon>Halobacteriales</taxon>
        <taxon>Natrialbaceae</taxon>
        <taxon>Natrinema</taxon>
    </lineage>
</organism>
<keyword evidence="2" id="KW-0812">Transmembrane</keyword>
<reference evidence="4" key="1">
    <citation type="submission" date="2016-04" db="EMBL/GenBank/DDBJ databases">
        <authorList>
            <person name="Chen S.-C."/>
            <person name="Lai M.-C."/>
        </authorList>
    </citation>
    <scope>NUCLEOTIDE SEQUENCE [LARGE SCALE GENOMIC DNA]</scope>
    <source>
        <strain evidence="4">AB14</strain>
    </source>
</reference>
<evidence type="ECO:0000313" key="4">
    <source>
        <dbReference type="Proteomes" id="UP000189370"/>
    </source>
</evidence>
<evidence type="ECO:0000256" key="2">
    <source>
        <dbReference type="SAM" id="Phobius"/>
    </source>
</evidence>
<dbReference type="EMBL" id="LWLN01000003">
    <property type="protein sequence ID" value="OLZ39074.1"/>
    <property type="molecule type" value="Genomic_DNA"/>
</dbReference>
<protein>
    <submittedName>
        <fullName evidence="3">Uncharacterized protein</fullName>
    </submittedName>
</protein>
<dbReference type="Proteomes" id="UP000189370">
    <property type="component" value="Unassembled WGS sequence"/>
</dbReference>
<keyword evidence="4" id="KW-1185">Reference proteome</keyword>
<dbReference type="AlphaFoldDB" id="A0A1S8ARA3"/>
<feature type="transmembrane region" description="Helical" evidence="2">
    <location>
        <begin position="435"/>
        <end position="454"/>
    </location>
</feature>
<feature type="transmembrane region" description="Helical" evidence="2">
    <location>
        <begin position="38"/>
        <end position="58"/>
    </location>
</feature>
<accession>A0A1S8ARA3</accession>
<keyword evidence="2" id="KW-1133">Transmembrane helix</keyword>
<evidence type="ECO:0000313" key="3">
    <source>
        <dbReference type="EMBL" id="OLZ39074.1"/>
    </source>
</evidence>
<feature type="coiled-coil region" evidence="1">
    <location>
        <begin position="254"/>
        <end position="295"/>
    </location>
</feature>
<dbReference type="STRING" id="301967.A6E15_19110"/>
<sequence>MSLSLLDEADPETEDSPSILTRISNLILGDPRKAPRRILTLLVFLLFGIISLGVWLLLNSQIDTSGSSAPIVGPALSILTSVWTIPVVTLWFTRQWVLFNRSRKAKKAADVTGWTVETIVRLREEIKTTDGCTRIIASTGESQAEIEDRIDAGLDGEYDDDTVDFWAERATDDSKKAAESEAASEDAAASIWDELEDDADDEPDRIEELRARERDLTKEYNRKAERIEEVLESALEGEIDPVKVLEADDRASFYELVDDESQDLIDEADALLEECDRIDQELEEIRTELETLLEQELETAAVVDDLAEGFEAAAALDDALYEEGYNRADWFGENQPTEDRSLRSRIRGIPGWLMSAPSRLYGAVSSDSGSSANADTARDHQVPWRVRFLEEAKHLWLDLQSGFRTGAAAIKFGVPALVAFVLQLFLVGLWTTLPVYGLILATSTLVGLASFWIVKRRRQRRLRRYRRNSTEEYWYDCAGQFKTVQTADVTAYMAFIGGRRYAAYDREEFTRKTSRVMYQHISDEPIAPSNLQHYARCLEQMQPNLKGHRENVLKPGIMTDLEQTVRDSEDELIPKAELAWSVIEQPTTSRIERRLGHDPELVASEYKSLVDDLHVLDEHEVEFLDANGETQSITLVFPSDKNRLPDISERHSQFSDRFTDKKGDPVYEMPAVDPRDGLQGFIPTPREAALLGGMDPGEVATAGGD</sequence>
<dbReference type="OrthoDB" id="275597at2157"/>
<evidence type="ECO:0000256" key="1">
    <source>
        <dbReference type="SAM" id="Coils"/>
    </source>
</evidence>
<keyword evidence="1" id="KW-0175">Coiled coil</keyword>
<proteinExistence type="predicted"/>
<gene>
    <name evidence="3" type="ORF">A6E15_19110</name>
</gene>